<gene>
    <name evidence="4" type="ORF">DXB93_02550</name>
    <name evidence="3" type="ORF">PM738_10530</name>
</gene>
<keyword evidence="2" id="KW-0732">Signal</keyword>
<protein>
    <submittedName>
        <fullName evidence="4">LPXTG cell wall anchor domain-containing protein</fullName>
    </submittedName>
</protein>
<comment type="caution">
    <text evidence="4">The sequence shown here is derived from an EMBL/GenBank/DDBJ whole genome shotgun (WGS) entry which is preliminary data.</text>
</comment>
<evidence type="ECO:0000313" key="3">
    <source>
        <dbReference type="EMBL" id="MDB7084239.1"/>
    </source>
</evidence>
<feature type="signal peptide" evidence="2">
    <location>
        <begin position="1"/>
        <end position="24"/>
    </location>
</feature>
<dbReference type="Proteomes" id="UP001211987">
    <property type="component" value="Unassembled WGS sequence"/>
</dbReference>
<organism evidence="4 5">
    <name type="scientific">Thomasclavelia ramosa</name>
    <dbReference type="NCBI Taxonomy" id="1547"/>
    <lineage>
        <taxon>Bacteria</taxon>
        <taxon>Bacillati</taxon>
        <taxon>Bacillota</taxon>
        <taxon>Erysipelotrichia</taxon>
        <taxon>Erysipelotrichales</taxon>
        <taxon>Coprobacillaceae</taxon>
        <taxon>Thomasclavelia</taxon>
    </lineage>
</organism>
<keyword evidence="1" id="KW-1133">Transmembrane helix</keyword>
<evidence type="ECO:0000256" key="2">
    <source>
        <dbReference type="SAM" id="SignalP"/>
    </source>
</evidence>
<dbReference type="NCBIfam" id="TIGR01167">
    <property type="entry name" value="LPXTG_anchor"/>
    <property type="match status" value="1"/>
</dbReference>
<reference evidence="4 5" key="1">
    <citation type="submission" date="2018-08" db="EMBL/GenBank/DDBJ databases">
        <title>A genome reference for cultivated species of the human gut microbiota.</title>
        <authorList>
            <person name="Zou Y."/>
            <person name="Xue W."/>
            <person name="Luo G."/>
        </authorList>
    </citation>
    <scope>NUCLEOTIDE SEQUENCE [LARGE SCALE GENOMIC DNA]</scope>
    <source>
        <strain evidence="4 5">OM06-4</strain>
    </source>
</reference>
<evidence type="ECO:0000256" key="1">
    <source>
        <dbReference type="SAM" id="Phobius"/>
    </source>
</evidence>
<name>A0A3E3AFQ8_9FIRM</name>
<dbReference type="GeneID" id="64195184"/>
<dbReference type="Proteomes" id="UP000261032">
    <property type="component" value="Unassembled WGS sequence"/>
</dbReference>
<keyword evidence="1" id="KW-0812">Transmembrane</keyword>
<feature type="chain" id="PRO_5044393462" evidence="2">
    <location>
        <begin position="25"/>
        <end position="182"/>
    </location>
</feature>
<feature type="transmembrane region" description="Helical" evidence="1">
    <location>
        <begin position="153"/>
        <end position="174"/>
    </location>
</feature>
<accession>A0A3E3AFQ8</accession>
<dbReference type="EMBL" id="JAQLKE010000016">
    <property type="protein sequence ID" value="MDB7084239.1"/>
    <property type="molecule type" value="Genomic_DNA"/>
</dbReference>
<proteinExistence type="predicted"/>
<reference evidence="3" key="2">
    <citation type="submission" date="2023-01" db="EMBL/GenBank/DDBJ databases">
        <title>Human gut microbiome strain richness.</title>
        <authorList>
            <person name="Chen-Liaw A."/>
        </authorList>
    </citation>
    <scope>NUCLEOTIDE SEQUENCE</scope>
    <source>
        <strain evidence="3">1001217st2_G6_1001217B_191108</strain>
    </source>
</reference>
<dbReference type="EMBL" id="QUSL01000002">
    <property type="protein sequence ID" value="RGD87064.1"/>
    <property type="molecule type" value="Genomic_DNA"/>
</dbReference>
<keyword evidence="1" id="KW-0472">Membrane</keyword>
<sequence>MKKLLSSLMVACLMFVATISTVGAVGSITADEQKIIDALEAGVTVDGVKVNLKAADINAAKNYLTNNDVTAAQVTTILNNIEGAKSYMQTNHIKDIASIKGAHATAILGFAQAAADVLGLTIKVGADGTVTVYKGSEVVYSTTNVIKKTGYDFTQTAVMAAGLVAVLFGAGYYAKRKQLLVK</sequence>
<evidence type="ECO:0000313" key="5">
    <source>
        <dbReference type="Proteomes" id="UP000261032"/>
    </source>
</evidence>
<dbReference type="RefSeq" id="WP_003536450.1">
    <property type="nucleotide sequence ID" value="NZ_BAABXX010000001.1"/>
</dbReference>
<evidence type="ECO:0000313" key="4">
    <source>
        <dbReference type="EMBL" id="RGD87064.1"/>
    </source>
</evidence>
<dbReference type="AlphaFoldDB" id="A0A3E3AFQ8"/>